<dbReference type="Proteomes" id="UP000037460">
    <property type="component" value="Unassembled WGS sequence"/>
</dbReference>
<accession>A0A0M0JCN0</accession>
<keyword evidence="1" id="KW-1133">Transmembrane helix</keyword>
<gene>
    <name evidence="2" type="ORF">Ctob_007087</name>
</gene>
<dbReference type="AlphaFoldDB" id="A0A0M0JCN0"/>
<sequence>MAASLKEKLAPLEGPLAKLQEKLYDVYETVLPYGVTAFYYSFIPIVVLIGYRNAKTLEPKLRFWDLLSPM</sequence>
<protein>
    <submittedName>
        <fullName evidence="2">Uncharacterized protein</fullName>
    </submittedName>
</protein>
<keyword evidence="1" id="KW-0812">Transmembrane</keyword>
<keyword evidence="1" id="KW-0472">Membrane</keyword>
<proteinExistence type="predicted"/>
<feature type="transmembrane region" description="Helical" evidence="1">
    <location>
        <begin position="30"/>
        <end position="51"/>
    </location>
</feature>
<name>A0A0M0JCN0_9EUKA</name>
<comment type="caution">
    <text evidence="2">The sequence shown here is derived from an EMBL/GenBank/DDBJ whole genome shotgun (WGS) entry which is preliminary data.</text>
</comment>
<reference evidence="3" key="1">
    <citation type="journal article" date="2015" name="PLoS Genet.">
        <title>Genome Sequence and Transcriptome Analyses of Chrysochromulina tobin: Metabolic Tools for Enhanced Algal Fitness in the Prominent Order Prymnesiales (Haptophyceae).</title>
        <authorList>
            <person name="Hovde B.T."/>
            <person name="Deodato C.R."/>
            <person name="Hunsperger H.M."/>
            <person name="Ryken S.A."/>
            <person name="Yost W."/>
            <person name="Jha R.K."/>
            <person name="Patterson J."/>
            <person name="Monnat R.J. Jr."/>
            <person name="Barlow S.B."/>
            <person name="Starkenburg S.R."/>
            <person name="Cattolico R.A."/>
        </authorList>
    </citation>
    <scope>NUCLEOTIDE SEQUENCE</scope>
    <source>
        <strain evidence="3">CCMP291</strain>
    </source>
</reference>
<organism evidence="2 3">
    <name type="scientific">Chrysochromulina tobinii</name>
    <dbReference type="NCBI Taxonomy" id="1460289"/>
    <lineage>
        <taxon>Eukaryota</taxon>
        <taxon>Haptista</taxon>
        <taxon>Haptophyta</taxon>
        <taxon>Prymnesiophyceae</taxon>
        <taxon>Prymnesiales</taxon>
        <taxon>Chrysochromulinaceae</taxon>
        <taxon>Chrysochromulina</taxon>
    </lineage>
</organism>
<evidence type="ECO:0000313" key="2">
    <source>
        <dbReference type="EMBL" id="KOO24356.1"/>
    </source>
</evidence>
<evidence type="ECO:0000313" key="3">
    <source>
        <dbReference type="Proteomes" id="UP000037460"/>
    </source>
</evidence>
<keyword evidence="3" id="KW-1185">Reference proteome</keyword>
<dbReference type="EMBL" id="JWZX01003102">
    <property type="protein sequence ID" value="KOO24356.1"/>
    <property type="molecule type" value="Genomic_DNA"/>
</dbReference>
<evidence type="ECO:0000256" key="1">
    <source>
        <dbReference type="SAM" id="Phobius"/>
    </source>
</evidence>